<gene>
    <name evidence="1" type="ORF">BDD43_3393</name>
</gene>
<dbReference type="AlphaFoldDB" id="A0A495J3E2"/>
<proteinExistence type="predicted"/>
<name>A0A495J3E2_9SPHI</name>
<dbReference type="Proteomes" id="UP000268007">
    <property type="component" value="Unassembled WGS sequence"/>
</dbReference>
<dbReference type="RefSeq" id="WP_121198713.1">
    <property type="nucleotide sequence ID" value="NZ_RBKU01000001.1"/>
</dbReference>
<keyword evidence="2" id="KW-1185">Reference proteome</keyword>
<protein>
    <submittedName>
        <fullName evidence="1">Uncharacterized protein</fullName>
    </submittedName>
</protein>
<comment type="caution">
    <text evidence="1">The sequence shown here is derived from an EMBL/GenBank/DDBJ whole genome shotgun (WGS) entry which is preliminary data.</text>
</comment>
<evidence type="ECO:0000313" key="2">
    <source>
        <dbReference type="Proteomes" id="UP000268007"/>
    </source>
</evidence>
<organism evidence="1 2">
    <name type="scientific">Mucilaginibacter gracilis</name>
    <dbReference type="NCBI Taxonomy" id="423350"/>
    <lineage>
        <taxon>Bacteria</taxon>
        <taxon>Pseudomonadati</taxon>
        <taxon>Bacteroidota</taxon>
        <taxon>Sphingobacteriia</taxon>
        <taxon>Sphingobacteriales</taxon>
        <taxon>Sphingobacteriaceae</taxon>
        <taxon>Mucilaginibacter</taxon>
    </lineage>
</organism>
<dbReference type="OrthoDB" id="1093916at2"/>
<evidence type="ECO:0000313" key="1">
    <source>
        <dbReference type="EMBL" id="RKR83191.1"/>
    </source>
</evidence>
<reference evidence="1 2" key="1">
    <citation type="submission" date="2018-10" db="EMBL/GenBank/DDBJ databases">
        <title>Genomic Encyclopedia of Archaeal and Bacterial Type Strains, Phase II (KMG-II): from individual species to whole genera.</title>
        <authorList>
            <person name="Goeker M."/>
        </authorList>
    </citation>
    <scope>NUCLEOTIDE SEQUENCE [LARGE SCALE GENOMIC DNA]</scope>
    <source>
        <strain evidence="1 2">DSM 18602</strain>
    </source>
</reference>
<sequence length="115" mass="12944">MDKKETNTLMHYGTTDAQIEDWKLLWGKDQVMKCELPLDDNGDAFLGAVLKAPDRKVLGEFEKWSDKNPDKAKEIMINGCFLTRKDEVKANAGLFAGAFDACAQLIPIRRAILKN</sequence>
<accession>A0A495J3E2</accession>
<dbReference type="EMBL" id="RBKU01000001">
    <property type="protein sequence ID" value="RKR83191.1"/>
    <property type="molecule type" value="Genomic_DNA"/>
</dbReference>